<evidence type="ECO:0000313" key="3">
    <source>
        <dbReference type="Proteomes" id="UP000799772"/>
    </source>
</evidence>
<dbReference type="Proteomes" id="UP000799772">
    <property type="component" value="Unassembled WGS sequence"/>
</dbReference>
<feature type="region of interest" description="Disordered" evidence="1">
    <location>
        <begin position="130"/>
        <end position="149"/>
    </location>
</feature>
<comment type="caution">
    <text evidence="2">The sequence shown here is derived from an EMBL/GenBank/DDBJ whole genome shotgun (WGS) entry which is preliminary data.</text>
</comment>
<proteinExistence type="predicted"/>
<feature type="region of interest" description="Disordered" evidence="1">
    <location>
        <begin position="47"/>
        <end position="67"/>
    </location>
</feature>
<reference evidence="2" key="1">
    <citation type="journal article" date="2020" name="Stud. Mycol.">
        <title>101 Dothideomycetes genomes: a test case for predicting lifestyles and emergence of pathogens.</title>
        <authorList>
            <person name="Haridas S."/>
            <person name="Albert R."/>
            <person name="Binder M."/>
            <person name="Bloem J."/>
            <person name="Labutti K."/>
            <person name="Salamov A."/>
            <person name="Andreopoulos B."/>
            <person name="Baker S."/>
            <person name="Barry K."/>
            <person name="Bills G."/>
            <person name="Bluhm B."/>
            <person name="Cannon C."/>
            <person name="Castanera R."/>
            <person name="Culley D."/>
            <person name="Daum C."/>
            <person name="Ezra D."/>
            <person name="Gonzalez J."/>
            <person name="Henrissat B."/>
            <person name="Kuo A."/>
            <person name="Liang C."/>
            <person name="Lipzen A."/>
            <person name="Lutzoni F."/>
            <person name="Magnuson J."/>
            <person name="Mondo S."/>
            <person name="Nolan M."/>
            <person name="Ohm R."/>
            <person name="Pangilinan J."/>
            <person name="Park H.-J."/>
            <person name="Ramirez L."/>
            <person name="Alfaro M."/>
            <person name="Sun H."/>
            <person name="Tritt A."/>
            <person name="Yoshinaga Y."/>
            <person name="Zwiers L.-H."/>
            <person name="Turgeon B."/>
            <person name="Goodwin S."/>
            <person name="Spatafora J."/>
            <person name="Crous P."/>
            <person name="Grigoriev I."/>
        </authorList>
    </citation>
    <scope>NUCLEOTIDE SEQUENCE</scope>
    <source>
        <strain evidence="2">CBS 133067</strain>
    </source>
</reference>
<evidence type="ECO:0000313" key="2">
    <source>
        <dbReference type="EMBL" id="KAF2099069.1"/>
    </source>
</evidence>
<evidence type="ECO:0000256" key="1">
    <source>
        <dbReference type="SAM" id="MobiDB-lite"/>
    </source>
</evidence>
<dbReference type="EMBL" id="ML978126">
    <property type="protein sequence ID" value="KAF2099069.1"/>
    <property type="molecule type" value="Genomic_DNA"/>
</dbReference>
<protein>
    <submittedName>
        <fullName evidence="2">Uncharacterized protein</fullName>
    </submittedName>
</protein>
<dbReference type="AlphaFoldDB" id="A0A9P4MAU6"/>
<keyword evidence="3" id="KW-1185">Reference proteome</keyword>
<organism evidence="2 3">
    <name type="scientific">Rhizodiscina lignyota</name>
    <dbReference type="NCBI Taxonomy" id="1504668"/>
    <lineage>
        <taxon>Eukaryota</taxon>
        <taxon>Fungi</taxon>
        <taxon>Dikarya</taxon>
        <taxon>Ascomycota</taxon>
        <taxon>Pezizomycotina</taxon>
        <taxon>Dothideomycetes</taxon>
        <taxon>Pleosporomycetidae</taxon>
        <taxon>Aulographales</taxon>
        <taxon>Rhizodiscinaceae</taxon>
        <taxon>Rhizodiscina</taxon>
    </lineage>
</organism>
<name>A0A9P4MAU6_9PEZI</name>
<accession>A0A9P4MAU6</accession>
<sequence>MTAYIARLEEIEKIPRSNSPYDYHSKRAANQFGSFLRREEIEMIPRSNSPYDYHSKRAPREASNVAKVPTIQQEDFSEACGSEACPAKSAKTETQGQSMKCPQDHNMEWQKHQWYCKRCLLADEAAGLNDPWGFSSAGNSRSPSAERLE</sequence>
<gene>
    <name evidence="2" type="ORF">NA57DRAFT_76305</name>
</gene>